<dbReference type="GO" id="GO:0051537">
    <property type="term" value="F:2 iron, 2 sulfur cluster binding"/>
    <property type="evidence" value="ECO:0007669"/>
    <property type="project" value="InterPro"/>
</dbReference>
<dbReference type="Proteomes" id="UP000526734">
    <property type="component" value="Unassembled WGS sequence"/>
</dbReference>
<organism evidence="2 3">
    <name type="scientific">Amycolatopsis dendrobii</name>
    <dbReference type="NCBI Taxonomy" id="2760662"/>
    <lineage>
        <taxon>Bacteria</taxon>
        <taxon>Bacillati</taxon>
        <taxon>Actinomycetota</taxon>
        <taxon>Actinomycetes</taxon>
        <taxon>Pseudonocardiales</taxon>
        <taxon>Pseudonocardiaceae</taxon>
        <taxon>Amycolatopsis</taxon>
    </lineage>
</organism>
<proteinExistence type="predicted"/>
<name>A0A7W3VWU6_9PSEU</name>
<comment type="caution">
    <text evidence="2">The sequence shown here is derived from an EMBL/GenBank/DDBJ whole genome shotgun (WGS) entry which is preliminary data.</text>
</comment>
<sequence length="247" mass="26511">MGDHRARVRPARRTRAGPRARGYRRGVNPLTGLGPFFAVDTHSAAEPAQPWRPFAEVLDDGPVLRERIAQNRAVLGGDFVEPRVAASIAHLGLAARIISPALGLAVGAGAVPDYSTAWWQPKLGGAFPLSLGESEPVESDVVSAFAARVLRGPLARLDEAMAQFSLARNVRRGNVASALNGAVTVLRSERPEWTDRVSGIVAALEELPELAGTATRENGRFRRRSCCLFYRATPDRDGPKCGDCVLA</sequence>
<gene>
    <name evidence="2" type="ORF">H4281_16220</name>
</gene>
<accession>A0A7W3VWU6</accession>
<evidence type="ECO:0000256" key="1">
    <source>
        <dbReference type="SAM" id="MobiDB-lite"/>
    </source>
</evidence>
<keyword evidence="3" id="KW-1185">Reference proteome</keyword>
<dbReference type="AlphaFoldDB" id="A0A7W3VWU6"/>
<reference evidence="2 3" key="1">
    <citation type="submission" date="2020-08" db="EMBL/GenBank/DDBJ databases">
        <title>Amycolatopsis sp. nov. DR6-1 isolated from Dendrobium heterocarpum.</title>
        <authorList>
            <person name="Tedsree N."/>
            <person name="Kuncharoen N."/>
            <person name="Likhitwitayawuid K."/>
            <person name="Tanasupawat S."/>
        </authorList>
    </citation>
    <scope>NUCLEOTIDE SEQUENCE [LARGE SCALE GENOMIC DNA]</scope>
    <source>
        <strain evidence="2 3">DR6-1</strain>
    </source>
</reference>
<evidence type="ECO:0000313" key="3">
    <source>
        <dbReference type="Proteomes" id="UP000526734"/>
    </source>
</evidence>
<feature type="region of interest" description="Disordered" evidence="1">
    <location>
        <begin position="1"/>
        <end position="24"/>
    </location>
</feature>
<evidence type="ECO:0000313" key="2">
    <source>
        <dbReference type="EMBL" id="MBB1154688.1"/>
    </source>
</evidence>
<protein>
    <submittedName>
        <fullName evidence="2">(2Fe-2S)-binding protein</fullName>
    </submittedName>
</protein>
<dbReference type="EMBL" id="JACGZW010000005">
    <property type="protein sequence ID" value="MBB1154688.1"/>
    <property type="molecule type" value="Genomic_DNA"/>
</dbReference>